<dbReference type="Pfam" id="PF13579">
    <property type="entry name" value="Glyco_trans_4_4"/>
    <property type="match status" value="1"/>
</dbReference>
<reference evidence="3 4" key="1">
    <citation type="submission" date="2018-06" db="EMBL/GenBank/DDBJ databases">
        <authorList>
            <consortium name="Pathogen Informatics"/>
            <person name="Doyle S."/>
        </authorList>
    </citation>
    <scope>NUCLEOTIDE SEQUENCE [LARGE SCALE GENOMIC DNA]</scope>
    <source>
        <strain evidence="3 4">NCTC11190</strain>
    </source>
</reference>
<dbReference type="Pfam" id="PF00534">
    <property type="entry name" value="Glycos_transf_1"/>
    <property type="match status" value="1"/>
</dbReference>
<dbReference type="AlphaFoldDB" id="A0A379MVH7"/>
<name>A0A379MVH7_9BACT</name>
<dbReference type="Proteomes" id="UP000255233">
    <property type="component" value="Unassembled WGS sequence"/>
</dbReference>
<feature type="domain" description="Glycosyltransferase subfamily 4-like N-terminal" evidence="2">
    <location>
        <begin position="19"/>
        <end position="198"/>
    </location>
</feature>
<keyword evidence="3" id="KW-0808">Transferase</keyword>
<dbReference type="EMBL" id="UGVL01000001">
    <property type="protein sequence ID" value="SUE34847.1"/>
    <property type="molecule type" value="Genomic_DNA"/>
</dbReference>
<dbReference type="PANTHER" id="PTHR12526">
    <property type="entry name" value="GLYCOSYLTRANSFERASE"/>
    <property type="match status" value="1"/>
</dbReference>
<proteinExistence type="predicted"/>
<evidence type="ECO:0000313" key="4">
    <source>
        <dbReference type="Proteomes" id="UP000255233"/>
    </source>
</evidence>
<accession>A0A379MVH7</accession>
<evidence type="ECO:0000259" key="1">
    <source>
        <dbReference type="Pfam" id="PF00534"/>
    </source>
</evidence>
<evidence type="ECO:0000313" key="3">
    <source>
        <dbReference type="EMBL" id="SUE34847.1"/>
    </source>
</evidence>
<dbReference type="CDD" id="cd03794">
    <property type="entry name" value="GT4_WbuB-like"/>
    <property type="match status" value="1"/>
</dbReference>
<dbReference type="STRING" id="880526.GCA_000427365_01734"/>
<dbReference type="GO" id="GO:0016757">
    <property type="term" value="F:glycosyltransferase activity"/>
    <property type="evidence" value="ECO:0007669"/>
    <property type="project" value="InterPro"/>
</dbReference>
<dbReference type="Gene3D" id="3.40.50.2000">
    <property type="entry name" value="Glycogen Phosphorylase B"/>
    <property type="match status" value="2"/>
</dbReference>
<evidence type="ECO:0000259" key="2">
    <source>
        <dbReference type="Pfam" id="PF13579"/>
    </source>
</evidence>
<dbReference type="SUPFAM" id="SSF53756">
    <property type="entry name" value="UDP-Glycosyltransferase/glycogen phosphorylase"/>
    <property type="match status" value="1"/>
</dbReference>
<dbReference type="InterPro" id="IPR001296">
    <property type="entry name" value="Glyco_trans_1"/>
</dbReference>
<organism evidence="3 4">
    <name type="scientific">Rikenella microfusus</name>
    <dbReference type="NCBI Taxonomy" id="28139"/>
    <lineage>
        <taxon>Bacteria</taxon>
        <taxon>Pseudomonadati</taxon>
        <taxon>Bacteroidota</taxon>
        <taxon>Bacteroidia</taxon>
        <taxon>Bacteroidales</taxon>
        <taxon>Rikenellaceae</taxon>
        <taxon>Rikenella</taxon>
    </lineage>
</organism>
<dbReference type="InterPro" id="IPR028098">
    <property type="entry name" value="Glyco_trans_4-like_N"/>
</dbReference>
<gene>
    <name evidence="3" type="ORF">NCTC11190_02084</name>
</gene>
<dbReference type="RefSeq" id="WP_169715513.1">
    <property type="nucleotide sequence ID" value="NZ_UGVL01000001.1"/>
</dbReference>
<feature type="domain" description="Glycosyl transferase family 1" evidence="1">
    <location>
        <begin position="213"/>
        <end position="358"/>
    </location>
</feature>
<protein>
    <submittedName>
        <fullName evidence="3">Putative glycosyl transferase</fullName>
    </submittedName>
</protein>
<sequence>MKRILIISEIFHPESGLVNDFAIELVRRGYEVEVLTHQPSYPGGHVYPGYHNDKYSVEHWNGIVIHRIAVVEGYGSSKLKKILNYRAFVRRGKHIAKRIGESYDCVFVYQTGPLTVALPGVYIKKKFKKPLFVWTFDIWPDAVYAYGFPRIAPLTLFLNHLIRKVYRNSDHILVSSRKFIESIRVYVPDRPVTYAPNWLVEETHKVSGVRLDTSRFNFTFAGNISKAQNLENVLLGWAKTRFVIPVALNIIGEGSSLKSLRELVERRSIPNVYFWGRYPSDQVEDILRQSDVLVLPLIADPGIQKTEPFKLQTYLHVGKPIFGIAYGSIQDIVEMNGLGICATPNHPDEIAAKFQEMVPFAEKCHKEVAERSRMLLLSRFDKEQIISRILSIMSK</sequence>
<keyword evidence="4" id="KW-1185">Reference proteome</keyword>